<keyword evidence="3" id="KW-1185">Reference proteome</keyword>
<evidence type="ECO:0000256" key="1">
    <source>
        <dbReference type="SAM" id="SignalP"/>
    </source>
</evidence>
<feature type="non-terminal residue" evidence="2">
    <location>
        <position position="89"/>
    </location>
</feature>
<feature type="signal peptide" evidence="1">
    <location>
        <begin position="1"/>
        <end position="19"/>
    </location>
</feature>
<protein>
    <submittedName>
        <fullName evidence="2">Uncharacterized protein</fullName>
    </submittedName>
</protein>
<comment type="caution">
    <text evidence="2">The sequence shown here is derived from an EMBL/GenBank/DDBJ whole genome shotgun (WGS) entry which is preliminary data.</text>
</comment>
<evidence type="ECO:0000313" key="2">
    <source>
        <dbReference type="EMBL" id="KAG0282271.1"/>
    </source>
</evidence>
<keyword evidence="1" id="KW-0732">Signal</keyword>
<dbReference type="Proteomes" id="UP001194696">
    <property type="component" value="Unassembled WGS sequence"/>
</dbReference>
<evidence type="ECO:0000313" key="3">
    <source>
        <dbReference type="Proteomes" id="UP001194696"/>
    </source>
</evidence>
<reference evidence="2 3" key="1">
    <citation type="journal article" date="2020" name="Fungal Divers.">
        <title>Resolving the Mortierellaceae phylogeny through synthesis of multi-gene phylogenetics and phylogenomics.</title>
        <authorList>
            <person name="Vandepol N."/>
            <person name="Liber J."/>
            <person name="Desiro A."/>
            <person name="Na H."/>
            <person name="Kennedy M."/>
            <person name="Barry K."/>
            <person name="Grigoriev I.V."/>
            <person name="Miller A.N."/>
            <person name="O'Donnell K."/>
            <person name="Stajich J.E."/>
            <person name="Bonito G."/>
        </authorList>
    </citation>
    <scope>NUCLEOTIDE SEQUENCE [LARGE SCALE GENOMIC DNA]</scope>
    <source>
        <strain evidence="2 3">AD045</strain>
    </source>
</reference>
<feature type="chain" id="PRO_5047283583" evidence="1">
    <location>
        <begin position="20"/>
        <end position="89"/>
    </location>
</feature>
<dbReference type="EMBL" id="JAAAIM010001095">
    <property type="protein sequence ID" value="KAG0282271.1"/>
    <property type="molecule type" value="Genomic_DNA"/>
</dbReference>
<proteinExistence type="predicted"/>
<sequence length="89" mass="9716">MKITLLFAGLLSLTVASQAELMRINLKKADVTPAEQMLAYSETGAYMAQKYFGSVHRKMKTDEANQIIGLDASGKPAYGVPLSNYMNAQ</sequence>
<accession>A0ABQ7JPT3</accession>
<organism evidence="2 3">
    <name type="scientific">Linnemannia gamsii</name>
    <dbReference type="NCBI Taxonomy" id="64522"/>
    <lineage>
        <taxon>Eukaryota</taxon>
        <taxon>Fungi</taxon>
        <taxon>Fungi incertae sedis</taxon>
        <taxon>Mucoromycota</taxon>
        <taxon>Mortierellomycotina</taxon>
        <taxon>Mortierellomycetes</taxon>
        <taxon>Mortierellales</taxon>
        <taxon>Mortierellaceae</taxon>
        <taxon>Linnemannia</taxon>
    </lineage>
</organism>
<name>A0ABQ7JPT3_9FUNG</name>
<gene>
    <name evidence="2" type="ORF">BGZ96_000648</name>
</gene>